<dbReference type="SUPFAM" id="SSF48452">
    <property type="entry name" value="TPR-like"/>
    <property type="match status" value="1"/>
</dbReference>
<keyword evidence="4" id="KW-1185">Reference proteome</keyword>
<dbReference type="InterPro" id="IPR019734">
    <property type="entry name" value="TPR_rpt"/>
</dbReference>
<sequence>MKRYVRHITVLLSPFFLNACANFSAGNLFSHYSAQNGSVYQSVKSGQYQEAQDELAEFVAGDILDNLEKGRVYFLNQHYVESKRSFELTDSAVKVQQDKALISLSDTATSIGALAVNDNLMEYVPADYELGFLHLYLSLNYLQQNDLDGALVEVRRANQVQEQARQAREAELEKAQKELKSQGVTPNLGSVLANYPDAGKALQAVQNGYLFYLSALLYEASGDVNSAYVDYRRALAVTPDNIEVIEGTLRVAKRLGMREDLIQLEKRYGKSHSLTASQGRVLIIEEQSVVKALDSWRQSLPLYDSRGNGALYSLALPYYPNTSVESFSSLKMNDKVLTSHLLADVNLMASRNLSEKMPSIVIRQALRVLAKDQLRKEAAKDDNVGNLVFNVWNLLTEQPDTRSWLTLPGLVQTASLQVNAGEQRIRVGEQEYQFSVPEKGTTLVWISRQGRHSTIWHKQLGRL</sequence>
<dbReference type="RefSeq" id="WP_094499878.1">
    <property type="nucleotide sequence ID" value="NZ_CAWNHI010000001.1"/>
</dbReference>
<accession>A0A223MWF3</accession>
<keyword evidence="1" id="KW-0802">TPR repeat</keyword>
<proteinExistence type="predicted"/>
<evidence type="ECO:0000313" key="3">
    <source>
        <dbReference type="EMBL" id="ASU21930.1"/>
    </source>
</evidence>
<feature type="repeat" description="TPR" evidence="1">
    <location>
        <begin position="208"/>
        <end position="241"/>
    </location>
</feature>
<protein>
    <submittedName>
        <fullName evidence="3">Uncharacterized protein</fullName>
    </submittedName>
</protein>
<dbReference type="InterPro" id="IPR011990">
    <property type="entry name" value="TPR-like_helical_dom_sf"/>
</dbReference>
<dbReference type="Gene3D" id="1.25.40.10">
    <property type="entry name" value="Tetratricopeptide repeat domain"/>
    <property type="match status" value="1"/>
</dbReference>
<evidence type="ECO:0000256" key="2">
    <source>
        <dbReference type="SAM" id="SignalP"/>
    </source>
</evidence>
<dbReference type="KEGG" id="vqi:CCZ37_04690"/>
<dbReference type="EMBL" id="CP022741">
    <property type="protein sequence ID" value="ASU21930.1"/>
    <property type="molecule type" value="Genomic_DNA"/>
</dbReference>
<gene>
    <name evidence="3" type="ORF">CCZ37_04690</name>
</gene>
<dbReference type="Proteomes" id="UP000215148">
    <property type="component" value="Chromosome 1"/>
</dbReference>
<keyword evidence="2" id="KW-0732">Signal</keyword>
<dbReference type="PROSITE" id="PS50005">
    <property type="entry name" value="TPR"/>
    <property type="match status" value="1"/>
</dbReference>
<organism evidence="3 4">
    <name type="scientific">Vibrio qinghaiensis</name>
    <dbReference type="NCBI Taxonomy" id="2025808"/>
    <lineage>
        <taxon>Bacteria</taxon>
        <taxon>Pseudomonadati</taxon>
        <taxon>Pseudomonadota</taxon>
        <taxon>Gammaproteobacteria</taxon>
        <taxon>Vibrionales</taxon>
        <taxon>Vibrionaceae</taxon>
        <taxon>Vibrio</taxon>
    </lineage>
</organism>
<feature type="signal peptide" evidence="2">
    <location>
        <begin position="1"/>
        <end position="21"/>
    </location>
</feature>
<evidence type="ECO:0000313" key="4">
    <source>
        <dbReference type="Proteomes" id="UP000215148"/>
    </source>
</evidence>
<name>A0A223MWF3_9VIBR</name>
<reference evidence="3 4" key="1">
    <citation type="submission" date="2017-08" db="EMBL/GenBank/DDBJ databases">
        <title>The Vibrio qinghaiensis sp.-Q67 is a luminous bacteria isolated firstly from Qinghai lake, Qinghai province, China, which has been proved to be very sensitive to detect environmental and food pollutants. Therefore, complete genome analysis of V. qinghaiensis sp.-Q67 highlights the potential application of this strain on detection of hazards in the contaminated environments.</title>
        <authorList>
            <person name="Gong L."/>
        </authorList>
    </citation>
    <scope>NUCLEOTIDE SEQUENCE [LARGE SCALE GENOMIC DNA]</scope>
    <source>
        <strain evidence="3 4">Q67</strain>
    </source>
</reference>
<dbReference type="AlphaFoldDB" id="A0A223MWF3"/>
<evidence type="ECO:0000256" key="1">
    <source>
        <dbReference type="PROSITE-ProRule" id="PRU00339"/>
    </source>
</evidence>
<feature type="chain" id="PRO_5011968223" evidence="2">
    <location>
        <begin position="22"/>
        <end position="463"/>
    </location>
</feature>